<name>A0A6S7KLW3_PARCT</name>
<dbReference type="InterPro" id="IPR029676">
    <property type="entry name" value="CFAP221"/>
</dbReference>
<dbReference type="Proteomes" id="UP001152795">
    <property type="component" value="Unassembled WGS sequence"/>
</dbReference>
<proteinExistence type="predicted"/>
<organism evidence="1 2">
    <name type="scientific">Paramuricea clavata</name>
    <name type="common">Red gorgonian</name>
    <name type="synonym">Violescent sea-whip</name>
    <dbReference type="NCBI Taxonomy" id="317549"/>
    <lineage>
        <taxon>Eukaryota</taxon>
        <taxon>Metazoa</taxon>
        <taxon>Cnidaria</taxon>
        <taxon>Anthozoa</taxon>
        <taxon>Octocorallia</taxon>
        <taxon>Malacalcyonacea</taxon>
        <taxon>Plexauridae</taxon>
        <taxon>Paramuricea</taxon>
    </lineage>
</organism>
<dbReference type="OrthoDB" id="5538672at2759"/>
<evidence type="ECO:0000313" key="2">
    <source>
        <dbReference type="Proteomes" id="UP001152795"/>
    </source>
</evidence>
<dbReference type="GO" id="GO:0003341">
    <property type="term" value="P:cilium movement"/>
    <property type="evidence" value="ECO:0007669"/>
    <property type="project" value="InterPro"/>
</dbReference>
<dbReference type="GO" id="GO:0097729">
    <property type="term" value="C:9+2 motile cilium"/>
    <property type="evidence" value="ECO:0007669"/>
    <property type="project" value="TreeGrafter"/>
</dbReference>
<dbReference type="PANTHER" id="PTHR46500">
    <property type="entry name" value="CILIA- AND FLAGELLA-ASSOCIATED PROTEIN 221"/>
    <property type="match status" value="1"/>
</dbReference>
<evidence type="ECO:0000313" key="1">
    <source>
        <dbReference type="EMBL" id="CAB4043290.1"/>
    </source>
</evidence>
<feature type="non-terminal residue" evidence="1">
    <location>
        <position position="164"/>
    </location>
</feature>
<dbReference type="GO" id="GO:0044458">
    <property type="term" value="P:motile cilium assembly"/>
    <property type="evidence" value="ECO:0007669"/>
    <property type="project" value="TreeGrafter"/>
</dbReference>
<keyword evidence="2" id="KW-1185">Reference proteome</keyword>
<accession>A0A6S7KLW3</accession>
<dbReference type="PANTHER" id="PTHR46500:SF1">
    <property type="entry name" value="CILIA- AND FLAGELLA-ASSOCIATED PROTEIN 221"/>
    <property type="match status" value="1"/>
</dbReference>
<comment type="caution">
    <text evidence="1">The sequence shown here is derived from an EMBL/GenBank/DDBJ whole genome shotgun (WGS) entry which is preliminary data.</text>
</comment>
<sequence length="164" mass="18493">DEVINVVSSLPHSSDANVDILEVRTFDEEDASPNLGENATNEILARDLEGQREDVTTAGGKSRLVIPSSFFKKPKYHPLEIFNPLPGLHVLQPQVSYSKVDDDYHLCPLPRYKLTNKSGTHRPDKPFIERPDVISGLMTWKRFPCQSLVSCNNVPNITDVWIPR</sequence>
<dbReference type="EMBL" id="CACRXK020031988">
    <property type="protein sequence ID" value="CAB4043290.1"/>
    <property type="molecule type" value="Genomic_DNA"/>
</dbReference>
<protein>
    <submittedName>
        <fullName evidence="1">Uncharacterized protein</fullName>
    </submittedName>
</protein>
<dbReference type="AlphaFoldDB" id="A0A6S7KLW3"/>
<reference evidence="1" key="1">
    <citation type="submission" date="2020-04" db="EMBL/GenBank/DDBJ databases">
        <authorList>
            <person name="Alioto T."/>
            <person name="Alioto T."/>
            <person name="Gomez Garrido J."/>
        </authorList>
    </citation>
    <scope>NUCLEOTIDE SEQUENCE</scope>
    <source>
        <strain evidence="1">A484AB</strain>
    </source>
</reference>
<gene>
    <name evidence="1" type="ORF">PACLA_8A061981</name>
</gene>
<feature type="non-terminal residue" evidence="1">
    <location>
        <position position="1"/>
    </location>
</feature>